<name>A0A7I7XBI9_9MYCO</name>
<dbReference type="AlphaFoldDB" id="A0A7I7XBI9"/>
<evidence type="ECO:0008006" key="3">
    <source>
        <dbReference type="Google" id="ProtNLM"/>
    </source>
</evidence>
<evidence type="ECO:0000313" key="2">
    <source>
        <dbReference type="Proteomes" id="UP000466517"/>
    </source>
</evidence>
<dbReference type="EMBL" id="AP022610">
    <property type="protein sequence ID" value="BBZ26303.1"/>
    <property type="molecule type" value="Genomic_DNA"/>
</dbReference>
<reference evidence="1 2" key="1">
    <citation type="journal article" date="2019" name="Emerg. Microbes Infect.">
        <title>Comprehensive subspecies identification of 175 nontuberculous mycobacteria species based on 7547 genomic profiles.</title>
        <authorList>
            <person name="Matsumoto Y."/>
            <person name="Kinjo T."/>
            <person name="Motooka D."/>
            <person name="Nabeya D."/>
            <person name="Jung N."/>
            <person name="Uechi K."/>
            <person name="Horii T."/>
            <person name="Iida T."/>
            <person name="Fujita J."/>
            <person name="Nakamura S."/>
        </authorList>
    </citation>
    <scope>NUCLEOTIDE SEQUENCE [LARGE SCALE GENOMIC DNA]</scope>
    <source>
        <strain evidence="1 2">JCM 13574</strain>
    </source>
</reference>
<evidence type="ECO:0000313" key="1">
    <source>
        <dbReference type="EMBL" id="BBZ26303.1"/>
    </source>
</evidence>
<dbReference type="Proteomes" id="UP000466517">
    <property type="component" value="Chromosome"/>
</dbReference>
<keyword evidence="2" id="KW-1185">Reference proteome</keyword>
<dbReference type="RefSeq" id="WP_163732319.1">
    <property type="nucleotide sequence ID" value="NZ_AP022610.1"/>
</dbReference>
<protein>
    <recommendedName>
        <fullName evidence="3">ANTAR domain-containing protein</fullName>
    </recommendedName>
</protein>
<accession>A0A7I7XBI9</accession>
<dbReference type="KEGG" id="mmag:MMAD_05980"/>
<gene>
    <name evidence="1" type="ORF">MMAD_05980</name>
</gene>
<proteinExistence type="predicted"/>
<sequence length="94" mass="9979">MGHDVRGIPRDHDRAFAGSRRGLDLAEGILIGWRRYPPTAAFEELVDVASRHALSVSAVALALVSLAIGDADVAAPSAAATLAAQRQWSDQLVY</sequence>
<organism evidence="1 2">
    <name type="scientific">Mycolicibacterium madagascariense</name>
    <dbReference type="NCBI Taxonomy" id="212765"/>
    <lineage>
        <taxon>Bacteria</taxon>
        <taxon>Bacillati</taxon>
        <taxon>Actinomycetota</taxon>
        <taxon>Actinomycetes</taxon>
        <taxon>Mycobacteriales</taxon>
        <taxon>Mycobacteriaceae</taxon>
        <taxon>Mycolicibacterium</taxon>
    </lineage>
</organism>